<proteinExistence type="predicted"/>
<protein>
    <submittedName>
        <fullName evidence="1">Uncharacterized protein</fullName>
    </submittedName>
</protein>
<accession>E9EFB0</accession>
<keyword evidence="2" id="KW-1185">Reference proteome</keyword>
<dbReference type="EMBL" id="GL698578">
    <property type="protein sequence ID" value="EFY85426.1"/>
    <property type="molecule type" value="Genomic_DNA"/>
</dbReference>
<dbReference type="Proteomes" id="UP000002499">
    <property type="component" value="Unassembled WGS sequence"/>
</dbReference>
<dbReference type="InParanoid" id="E9EFB0"/>
<organism evidence="2">
    <name type="scientific">Metarhizium acridum (strain CQMa 102)</name>
    <dbReference type="NCBI Taxonomy" id="655827"/>
    <lineage>
        <taxon>Eukaryota</taxon>
        <taxon>Fungi</taxon>
        <taxon>Dikarya</taxon>
        <taxon>Ascomycota</taxon>
        <taxon>Pezizomycotina</taxon>
        <taxon>Sordariomycetes</taxon>
        <taxon>Hypocreomycetidae</taxon>
        <taxon>Hypocreales</taxon>
        <taxon>Clavicipitaceae</taxon>
        <taxon>Metarhizium</taxon>
    </lineage>
</organism>
<evidence type="ECO:0000313" key="2">
    <source>
        <dbReference type="Proteomes" id="UP000002499"/>
    </source>
</evidence>
<sequence length="133" mass="14624">METLVIVRPNASVLIVMQCFAAKLEQQLPSSWLAAGSGSKDTRDTGSAECILMGNCLLPMRSESRFNTAKRLQGGTVRDWLREAKHIDRDKSRRWRETGAVGQPVVRANPVQPVQPAHASLNTPLVTDVLTSE</sequence>
<evidence type="ECO:0000313" key="1">
    <source>
        <dbReference type="EMBL" id="EFY85426.1"/>
    </source>
</evidence>
<dbReference type="HOGENOM" id="CLU_1907181_0_0_1"/>
<name>E9EFB0_METAQ</name>
<reference evidence="1 2" key="1">
    <citation type="journal article" date="2011" name="PLoS Genet.">
        <title>Genome sequencing and comparative transcriptomics of the model entomopathogenic fungi Metarhizium anisopliae and M. acridum.</title>
        <authorList>
            <person name="Gao Q."/>
            <person name="Jin K."/>
            <person name="Ying S.H."/>
            <person name="Zhang Y."/>
            <person name="Xiao G."/>
            <person name="Shang Y."/>
            <person name="Duan Z."/>
            <person name="Hu X."/>
            <person name="Xie X.Q."/>
            <person name="Zhou G."/>
            <person name="Peng G."/>
            <person name="Luo Z."/>
            <person name="Huang W."/>
            <person name="Wang B."/>
            <person name="Fang W."/>
            <person name="Wang S."/>
            <person name="Zhong Y."/>
            <person name="Ma L.J."/>
            <person name="St Leger R.J."/>
            <person name="Zhao G.P."/>
            <person name="Pei Y."/>
            <person name="Feng M.G."/>
            <person name="Xia Y."/>
            <person name="Wang C."/>
        </authorList>
    </citation>
    <scope>NUCLEOTIDE SEQUENCE [LARGE SCALE GENOMIC DNA]</scope>
    <source>
        <strain evidence="1 2">CQMa 102</strain>
    </source>
</reference>
<dbReference type="AlphaFoldDB" id="E9EFB0"/>
<gene>
    <name evidence="1" type="ORF">MAC_08558</name>
</gene>